<keyword evidence="1" id="KW-1133">Transmembrane helix</keyword>
<reference evidence="2 3" key="1">
    <citation type="journal article" date="2006" name="Science">
        <title>The genome of black cottonwood, Populus trichocarpa (Torr. &amp; Gray).</title>
        <authorList>
            <person name="Tuskan G.A."/>
            <person name="Difazio S."/>
            <person name="Jansson S."/>
            <person name="Bohlmann J."/>
            <person name="Grigoriev I."/>
            <person name="Hellsten U."/>
            <person name="Putnam N."/>
            <person name="Ralph S."/>
            <person name="Rombauts S."/>
            <person name="Salamov A."/>
            <person name="Schein J."/>
            <person name="Sterck L."/>
            <person name="Aerts A."/>
            <person name="Bhalerao R.R."/>
            <person name="Bhalerao R.P."/>
            <person name="Blaudez D."/>
            <person name="Boerjan W."/>
            <person name="Brun A."/>
            <person name="Brunner A."/>
            <person name="Busov V."/>
            <person name="Campbell M."/>
            <person name="Carlson J."/>
            <person name="Chalot M."/>
            <person name="Chapman J."/>
            <person name="Chen G.L."/>
            <person name="Cooper D."/>
            <person name="Coutinho P.M."/>
            <person name="Couturier J."/>
            <person name="Covert S."/>
            <person name="Cronk Q."/>
            <person name="Cunningham R."/>
            <person name="Davis J."/>
            <person name="Degroeve S."/>
            <person name="Dejardin A."/>
            <person name="Depamphilis C."/>
            <person name="Detter J."/>
            <person name="Dirks B."/>
            <person name="Dubchak I."/>
            <person name="Duplessis S."/>
            <person name="Ehlting J."/>
            <person name="Ellis B."/>
            <person name="Gendler K."/>
            <person name="Goodstein D."/>
            <person name="Gribskov M."/>
            <person name="Grimwood J."/>
            <person name="Groover A."/>
            <person name="Gunter L."/>
            <person name="Hamberger B."/>
            <person name="Heinze B."/>
            <person name="Helariutta Y."/>
            <person name="Henrissat B."/>
            <person name="Holligan D."/>
            <person name="Holt R."/>
            <person name="Huang W."/>
            <person name="Islam-Faridi N."/>
            <person name="Jones S."/>
            <person name="Jones-Rhoades M."/>
            <person name="Jorgensen R."/>
            <person name="Joshi C."/>
            <person name="Kangasjarvi J."/>
            <person name="Karlsson J."/>
            <person name="Kelleher C."/>
            <person name="Kirkpatrick R."/>
            <person name="Kirst M."/>
            <person name="Kohler A."/>
            <person name="Kalluri U."/>
            <person name="Larimer F."/>
            <person name="Leebens-Mack J."/>
            <person name="Leple J.C."/>
            <person name="Locascio P."/>
            <person name="Lou Y."/>
            <person name="Lucas S."/>
            <person name="Martin F."/>
            <person name="Montanini B."/>
            <person name="Napoli C."/>
            <person name="Nelson D.R."/>
            <person name="Nelson C."/>
            <person name="Nieminen K."/>
            <person name="Nilsson O."/>
            <person name="Pereda V."/>
            <person name="Peter G."/>
            <person name="Philippe R."/>
            <person name="Pilate G."/>
            <person name="Poliakov A."/>
            <person name="Razumovskaya J."/>
            <person name="Richardson P."/>
            <person name="Rinaldi C."/>
            <person name="Ritland K."/>
            <person name="Rouze P."/>
            <person name="Ryaboy D."/>
            <person name="Schmutz J."/>
            <person name="Schrader J."/>
            <person name="Segerman B."/>
            <person name="Shin H."/>
            <person name="Siddiqui A."/>
            <person name="Sterky F."/>
            <person name="Terry A."/>
            <person name="Tsai C.J."/>
            <person name="Uberbacher E."/>
            <person name="Unneberg P."/>
            <person name="Vahala J."/>
            <person name="Wall K."/>
            <person name="Wessler S."/>
            <person name="Yang G."/>
            <person name="Yin T."/>
            <person name="Douglas C."/>
            <person name="Marra M."/>
            <person name="Sandberg G."/>
            <person name="Van de Peer Y."/>
            <person name="Rokhsar D."/>
        </authorList>
    </citation>
    <scope>NUCLEOTIDE SEQUENCE [LARGE SCALE GENOMIC DNA]</scope>
    <source>
        <strain evidence="3">cv. Nisqually</strain>
    </source>
</reference>
<dbReference type="AlphaFoldDB" id="U5FWU3"/>
<dbReference type="EMBL" id="CM009302">
    <property type="protein sequence ID" value="PNT07319.1"/>
    <property type="molecule type" value="Genomic_DNA"/>
</dbReference>
<dbReference type="InParanoid" id="U5FWU3"/>
<accession>U5FWU3</accession>
<name>U5FWU3_POPTR</name>
<keyword evidence="3" id="KW-1185">Reference proteome</keyword>
<evidence type="ECO:0000313" key="3">
    <source>
        <dbReference type="Proteomes" id="UP000006729"/>
    </source>
</evidence>
<sequence length="97" mass="11168">MKTGSAARCLRVLSPATIIKFRSIWWIFRSQFIVPFLVIMTTADKNRWMETASRRSVGRGSECLLAPLAYFLPLLLFPSLVFLHSLVSQPRSDHWQT</sequence>
<keyword evidence="1" id="KW-0472">Membrane</keyword>
<dbReference type="Proteomes" id="UP000006729">
    <property type="component" value="Chromosome 13"/>
</dbReference>
<organism evidence="2 3">
    <name type="scientific">Populus trichocarpa</name>
    <name type="common">Western balsam poplar</name>
    <name type="synonym">Populus balsamifera subsp. trichocarpa</name>
    <dbReference type="NCBI Taxonomy" id="3694"/>
    <lineage>
        <taxon>Eukaryota</taxon>
        <taxon>Viridiplantae</taxon>
        <taxon>Streptophyta</taxon>
        <taxon>Embryophyta</taxon>
        <taxon>Tracheophyta</taxon>
        <taxon>Spermatophyta</taxon>
        <taxon>Magnoliopsida</taxon>
        <taxon>eudicotyledons</taxon>
        <taxon>Gunneridae</taxon>
        <taxon>Pentapetalae</taxon>
        <taxon>rosids</taxon>
        <taxon>fabids</taxon>
        <taxon>Malpighiales</taxon>
        <taxon>Salicaceae</taxon>
        <taxon>Saliceae</taxon>
        <taxon>Populus</taxon>
    </lineage>
</organism>
<protein>
    <submittedName>
        <fullName evidence="2">Uncharacterized protein</fullName>
    </submittedName>
</protein>
<proteinExistence type="predicted"/>
<dbReference type="HOGENOM" id="CLU_2350613_0_0_1"/>
<evidence type="ECO:0000256" key="1">
    <source>
        <dbReference type="SAM" id="Phobius"/>
    </source>
</evidence>
<feature type="transmembrane region" description="Helical" evidence="1">
    <location>
        <begin position="23"/>
        <end position="43"/>
    </location>
</feature>
<keyword evidence="1" id="KW-0812">Transmembrane</keyword>
<gene>
    <name evidence="2" type="ORF">POPTR_013G078900</name>
</gene>
<feature type="transmembrane region" description="Helical" evidence="1">
    <location>
        <begin position="64"/>
        <end position="87"/>
    </location>
</feature>
<evidence type="ECO:0000313" key="2">
    <source>
        <dbReference type="EMBL" id="PNT07319.1"/>
    </source>
</evidence>